<dbReference type="Proteomes" id="UP000537126">
    <property type="component" value="Unassembled WGS sequence"/>
</dbReference>
<evidence type="ECO:0000313" key="3">
    <source>
        <dbReference type="Proteomes" id="UP000537126"/>
    </source>
</evidence>
<organism evidence="2 3">
    <name type="scientific">Thermonema lapsum</name>
    <dbReference type="NCBI Taxonomy" id="28195"/>
    <lineage>
        <taxon>Bacteria</taxon>
        <taxon>Pseudomonadati</taxon>
        <taxon>Bacteroidota</taxon>
        <taxon>Cytophagia</taxon>
        <taxon>Cytophagales</taxon>
        <taxon>Thermonemataceae</taxon>
        <taxon>Thermonema</taxon>
    </lineage>
</organism>
<comment type="caution">
    <text evidence="2">The sequence shown here is derived from an EMBL/GenBank/DDBJ whole genome shotgun (WGS) entry which is preliminary data.</text>
</comment>
<keyword evidence="1" id="KW-0472">Membrane</keyword>
<protein>
    <submittedName>
        <fullName evidence="2">Uncharacterized protein</fullName>
    </submittedName>
</protein>
<keyword evidence="3" id="KW-1185">Reference proteome</keyword>
<sequence length="96" mass="11162">MKIAFSKFYHENHYMHQNKNMYYSFVRLSAFKQLLFLWSLGYFALPNGDFGSPSSLFRAQAGNRFLLVAWLRGSLLTAPCCVYHDRLPKEMTKAAT</sequence>
<reference evidence="2 3" key="1">
    <citation type="submission" date="2020-03" db="EMBL/GenBank/DDBJ databases">
        <title>Genomic Encyclopedia of Type Strains, Phase IV (KMG-IV): sequencing the most valuable type-strain genomes for metagenomic binning, comparative biology and taxonomic classification.</title>
        <authorList>
            <person name="Goeker M."/>
        </authorList>
    </citation>
    <scope>NUCLEOTIDE SEQUENCE [LARGE SCALE GENOMIC DNA]</scope>
    <source>
        <strain evidence="2 3">DSM 5718</strain>
    </source>
</reference>
<evidence type="ECO:0000313" key="2">
    <source>
        <dbReference type="EMBL" id="NIK74541.1"/>
    </source>
</evidence>
<accession>A0A846MSX8</accession>
<name>A0A846MSX8_9BACT</name>
<dbReference type="AlphaFoldDB" id="A0A846MSX8"/>
<proteinExistence type="predicted"/>
<gene>
    <name evidence="2" type="ORF">FHS56_002066</name>
</gene>
<dbReference type="EMBL" id="JAASRN010000003">
    <property type="protein sequence ID" value="NIK74541.1"/>
    <property type="molecule type" value="Genomic_DNA"/>
</dbReference>
<evidence type="ECO:0000256" key="1">
    <source>
        <dbReference type="SAM" id="Phobius"/>
    </source>
</evidence>
<keyword evidence="1" id="KW-0812">Transmembrane</keyword>
<feature type="transmembrane region" description="Helical" evidence="1">
    <location>
        <begin position="21"/>
        <end position="45"/>
    </location>
</feature>
<feature type="transmembrane region" description="Helical" evidence="1">
    <location>
        <begin position="65"/>
        <end position="83"/>
    </location>
</feature>
<keyword evidence="1" id="KW-1133">Transmembrane helix</keyword>